<evidence type="ECO:0000313" key="7">
    <source>
        <dbReference type="EMBL" id="RUO62799.1"/>
    </source>
</evidence>
<dbReference type="CDD" id="cd08071">
    <property type="entry name" value="MPN_DUF2466"/>
    <property type="match status" value="1"/>
</dbReference>
<sequence>MHEQNAEYVTNGPMTEVDVLNKASEILETKFLKGDGFTSPSAAKDFLRYKLAHQKREVFAVMLMDSQHRLIEYKELFFGTINAAPVYPREVMKEVLQQNAAAIILAHNHPSGVTEPSEADKRVTTRIKDALNHIDVPVLDHIVVGQDTVSFAERGLL</sequence>
<dbReference type="Pfam" id="PF04002">
    <property type="entry name" value="RadC"/>
    <property type="match status" value="1"/>
</dbReference>
<evidence type="ECO:0000313" key="8">
    <source>
        <dbReference type="Proteomes" id="UP000288361"/>
    </source>
</evidence>
<dbReference type="PROSITE" id="PS50249">
    <property type="entry name" value="MPN"/>
    <property type="match status" value="1"/>
</dbReference>
<comment type="caution">
    <text evidence="7">The sequence shown here is derived from an EMBL/GenBank/DDBJ whole genome shotgun (WGS) entry which is preliminary data.</text>
</comment>
<dbReference type="NCBIfam" id="TIGR00608">
    <property type="entry name" value="radc"/>
    <property type="match status" value="1"/>
</dbReference>
<reference evidence="7 8" key="1">
    <citation type="journal article" date="2011" name="Front. Microbiol.">
        <title>Genomic signatures of strain selection and enhancement in Bacillus atrophaeus var. globigii, a historical biowarfare simulant.</title>
        <authorList>
            <person name="Gibbons H.S."/>
            <person name="Broomall S.M."/>
            <person name="McNew L.A."/>
            <person name="Daligault H."/>
            <person name="Chapman C."/>
            <person name="Bruce D."/>
            <person name="Karavis M."/>
            <person name="Krepps M."/>
            <person name="McGregor P.A."/>
            <person name="Hong C."/>
            <person name="Park K.H."/>
            <person name="Akmal A."/>
            <person name="Feldman A."/>
            <person name="Lin J.S."/>
            <person name="Chang W.E."/>
            <person name="Higgs B.W."/>
            <person name="Demirev P."/>
            <person name="Lindquist J."/>
            <person name="Liem A."/>
            <person name="Fochler E."/>
            <person name="Read T.D."/>
            <person name="Tapia R."/>
            <person name="Johnson S."/>
            <person name="Bishop-Lilly K.A."/>
            <person name="Detter C."/>
            <person name="Han C."/>
            <person name="Sozhamannan S."/>
            <person name="Rosenzweig C.N."/>
            <person name="Skowronski E.W."/>
        </authorList>
    </citation>
    <scope>NUCLEOTIDE SEQUENCE [LARGE SCALE GENOMIC DNA]</scope>
    <source>
        <strain evidence="7 8">TPS4-2</strain>
    </source>
</reference>
<organism evidence="7 8">
    <name type="scientific">Idiomarina piscisalsi</name>
    <dbReference type="NCBI Taxonomy" id="1096243"/>
    <lineage>
        <taxon>Bacteria</taxon>
        <taxon>Pseudomonadati</taxon>
        <taxon>Pseudomonadota</taxon>
        <taxon>Gammaproteobacteria</taxon>
        <taxon>Alteromonadales</taxon>
        <taxon>Idiomarinaceae</taxon>
        <taxon>Idiomarina</taxon>
    </lineage>
</organism>
<dbReference type="RefSeq" id="WP_126752661.1">
    <property type="nucleotide sequence ID" value="NZ_JBHUMT010000004.1"/>
</dbReference>
<dbReference type="PANTHER" id="PTHR30471:SF6">
    <property type="entry name" value="UPF0758 PROTEIN VC_0510"/>
    <property type="match status" value="1"/>
</dbReference>
<gene>
    <name evidence="7" type="ORF">CWI73_10045</name>
</gene>
<dbReference type="SUPFAM" id="SSF102712">
    <property type="entry name" value="JAB1/MPN domain"/>
    <property type="match status" value="1"/>
</dbReference>
<dbReference type="AlphaFoldDB" id="A0A432YP73"/>
<evidence type="ECO:0000256" key="2">
    <source>
        <dbReference type="ARBA" id="ARBA00022723"/>
    </source>
</evidence>
<keyword evidence="4" id="KW-0862">Zinc</keyword>
<dbReference type="InterPro" id="IPR020891">
    <property type="entry name" value="UPF0758_CS"/>
</dbReference>
<dbReference type="EMBL" id="PIQA01000011">
    <property type="protein sequence ID" value="RUO62799.1"/>
    <property type="molecule type" value="Genomic_DNA"/>
</dbReference>
<evidence type="ECO:0000256" key="5">
    <source>
        <dbReference type="ARBA" id="ARBA00023049"/>
    </source>
</evidence>
<accession>A0A432YP73</accession>
<name>A0A432YP73_9GAMM</name>
<dbReference type="GO" id="GO:0046872">
    <property type="term" value="F:metal ion binding"/>
    <property type="evidence" value="ECO:0007669"/>
    <property type="project" value="UniProtKB-KW"/>
</dbReference>
<keyword evidence="3" id="KW-0378">Hydrolase</keyword>
<dbReference type="PANTHER" id="PTHR30471">
    <property type="entry name" value="DNA REPAIR PROTEIN RADC"/>
    <property type="match status" value="1"/>
</dbReference>
<dbReference type="InterPro" id="IPR025657">
    <property type="entry name" value="RadC_JAB"/>
</dbReference>
<dbReference type="InterPro" id="IPR037518">
    <property type="entry name" value="MPN"/>
</dbReference>
<evidence type="ECO:0000256" key="3">
    <source>
        <dbReference type="ARBA" id="ARBA00022801"/>
    </source>
</evidence>
<protein>
    <recommendedName>
        <fullName evidence="6">MPN domain-containing protein</fullName>
    </recommendedName>
</protein>
<evidence type="ECO:0000256" key="4">
    <source>
        <dbReference type="ARBA" id="ARBA00022833"/>
    </source>
</evidence>
<dbReference type="InterPro" id="IPR001405">
    <property type="entry name" value="UPF0758"/>
</dbReference>
<dbReference type="Proteomes" id="UP000288361">
    <property type="component" value="Unassembled WGS sequence"/>
</dbReference>
<feature type="domain" description="MPN" evidence="6">
    <location>
        <begin position="36"/>
        <end position="157"/>
    </location>
</feature>
<dbReference type="Gene3D" id="3.40.140.10">
    <property type="entry name" value="Cytidine Deaminase, domain 2"/>
    <property type="match status" value="1"/>
</dbReference>
<dbReference type="GO" id="GO:0008237">
    <property type="term" value="F:metallopeptidase activity"/>
    <property type="evidence" value="ECO:0007669"/>
    <property type="project" value="UniProtKB-KW"/>
</dbReference>
<keyword evidence="2" id="KW-0479">Metal-binding</keyword>
<dbReference type="GO" id="GO:0006508">
    <property type="term" value="P:proteolysis"/>
    <property type="evidence" value="ECO:0007669"/>
    <property type="project" value="UniProtKB-KW"/>
</dbReference>
<keyword evidence="5" id="KW-0482">Metalloprotease</keyword>
<proteinExistence type="predicted"/>
<dbReference type="PROSITE" id="PS01302">
    <property type="entry name" value="UPF0758"/>
    <property type="match status" value="1"/>
</dbReference>
<evidence type="ECO:0000259" key="6">
    <source>
        <dbReference type="PROSITE" id="PS50249"/>
    </source>
</evidence>
<keyword evidence="1" id="KW-0645">Protease</keyword>
<evidence type="ECO:0000256" key="1">
    <source>
        <dbReference type="ARBA" id="ARBA00022670"/>
    </source>
</evidence>